<comment type="caution">
    <text evidence="4">The sequence shown here is derived from an EMBL/GenBank/DDBJ whole genome shotgun (WGS) entry which is preliminary data.</text>
</comment>
<sequence length="140" mass="16092">MFKVVENHTELEQAYDIRKKVFVNEQGVPVENELDNYEEVATHIIGYDTDNSPIATARFRPFGEGVKIERVAVIKEQRKSGIGKVLMRFIEQVAQQSGYEKLILNAQIQAQPFYDNLGYSPIGKIFMEENIEHIKMTKSL</sequence>
<dbReference type="PANTHER" id="PTHR13355:SF11">
    <property type="entry name" value="GLUCOSAMINE 6-PHOSPHATE N-ACETYLTRANSFERASE"/>
    <property type="match status" value="1"/>
</dbReference>
<keyword evidence="4" id="KW-0808">Transferase</keyword>
<dbReference type="InterPro" id="IPR039143">
    <property type="entry name" value="GNPNAT1-like"/>
</dbReference>
<organism evidence="4 5">
    <name type="scientific">Staphylococcus kloosii</name>
    <dbReference type="NCBI Taxonomy" id="29384"/>
    <lineage>
        <taxon>Bacteria</taxon>
        <taxon>Bacillati</taxon>
        <taxon>Bacillota</taxon>
        <taxon>Bacilli</taxon>
        <taxon>Bacillales</taxon>
        <taxon>Staphylococcaceae</taxon>
        <taxon>Staphylococcus</taxon>
    </lineage>
</organism>
<dbReference type="Pfam" id="PF13673">
    <property type="entry name" value="Acetyltransf_10"/>
    <property type="match status" value="1"/>
</dbReference>
<dbReference type="InterPro" id="IPR000182">
    <property type="entry name" value="GNAT_dom"/>
</dbReference>
<proteinExistence type="inferred from homology"/>
<dbReference type="Gene3D" id="3.40.630.30">
    <property type="match status" value="1"/>
</dbReference>
<evidence type="ECO:0000313" key="4">
    <source>
        <dbReference type="EMBL" id="KYH14850.1"/>
    </source>
</evidence>
<evidence type="ECO:0000313" key="5">
    <source>
        <dbReference type="Proteomes" id="UP000075418"/>
    </source>
</evidence>
<dbReference type="RefSeq" id="WP_061855006.1">
    <property type="nucleotide sequence ID" value="NZ_LUGM01000002.1"/>
</dbReference>
<evidence type="ECO:0000256" key="1">
    <source>
        <dbReference type="ARBA" id="ARBA00009623"/>
    </source>
</evidence>
<reference evidence="4 5" key="1">
    <citation type="submission" date="2016-02" db="EMBL/GenBank/DDBJ databases">
        <title>Draft genome sequence of hydrocarbon degrading Staphylococcus saprophyticus Strain CNV2, isolated from crude-oil contaminated soil from Noonmati Oil Refinery, Guwahati, Assam, India.</title>
        <authorList>
            <person name="Mukherjee A."/>
            <person name="Chettri B."/>
            <person name="Langpoklakpam J."/>
            <person name="Singh A.K."/>
            <person name="Chattopadhyay D.J."/>
        </authorList>
    </citation>
    <scope>NUCLEOTIDE SEQUENCE [LARGE SCALE GENOMIC DNA]</scope>
    <source>
        <strain evidence="4 5">CNV2</strain>
    </source>
</reference>
<dbReference type="InterPro" id="IPR016181">
    <property type="entry name" value="Acyl_CoA_acyltransferase"/>
</dbReference>
<dbReference type="AlphaFoldDB" id="A0A151A6W8"/>
<dbReference type="CDD" id="cd04301">
    <property type="entry name" value="NAT_SF"/>
    <property type="match status" value="1"/>
</dbReference>
<comment type="similarity">
    <text evidence="1">Belongs to the UPF0039 (ElaA) family.</text>
</comment>
<protein>
    <recommendedName>
        <fullName evidence="2">GCN5-related N-acetyltransferase</fullName>
    </recommendedName>
</protein>
<dbReference type="EMBL" id="LUGM01000002">
    <property type="protein sequence ID" value="KYH14850.1"/>
    <property type="molecule type" value="Genomic_DNA"/>
</dbReference>
<dbReference type="PANTHER" id="PTHR13355">
    <property type="entry name" value="GLUCOSAMINE 6-PHOSPHATE N-ACETYLTRANSFERASE"/>
    <property type="match status" value="1"/>
</dbReference>
<dbReference type="SUPFAM" id="SSF55729">
    <property type="entry name" value="Acyl-CoA N-acyltransferases (Nat)"/>
    <property type="match status" value="1"/>
</dbReference>
<gene>
    <name evidence="4" type="ORF">A0131_08675</name>
</gene>
<evidence type="ECO:0000259" key="3">
    <source>
        <dbReference type="PROSITE" id="PS51186"/>
    </source>
</evidence>
<name>A0A151A6W8_9STAP</name>
<feature type="domain" description="N-acetyltransferase" evidence="3">
    <location>
        <begin position="1"/>
        <end position="140"/>
    </location>
</feature>
<evidence type="ECO:0000256" key="2">
    <source>
        <dbReference type="ARBA" id="ARBA00029740"/>
    </source>
</evidence>
<dbReference type="Proteomes" id="UP000075418">
    <property type="component" value="Unassembled WGS sequence"/>
</dbReference>
<dbReference type="PROSITE" id="PS51186">
    <property type="entry name" value="GNAT"/>
    <property type="match status" value="1"/>
</dbReference>
<accession>A0A151A6W8</accession>
<dbReference type="GO" id="GO:0004343">
    <property type="term" value="F:glucosamine 6-phosphate N-acetyltransferase activity"/>
    <property type="evidence" value="ECO:0007669"/>
    <property type="project" value="TreeGrafter"/>
</dbReference>